<feature type="region of interest" description="Disordered" evidence="2">
    <location>
        <begin position="1"/>
        <end position="44"/>
    </location>
</feature>
<feature type="compositionally biased region" description="Low complexity" evidence="2">
    <location>
        <begin position="1"/>
        <end position="18"/>
    </location>
</feature>
<feature type="region of interest" description="Disordered" evidence="2">
    <location>
        <begin position="941"/>
        <end position="1002"/>
    </location>
</feature>
<evidence type="ECO:0000256" key="1">
    <source>
        <dbReference type="SAM" id="Coils"/>
    </source>
</evidence>
<name>A0ABP0AR73_9PEZI</name>
<feature type="compositionally biased region" description="Low complexity" evidence="2">
    <location>
        <begin position="524"/>
        <end position="553"/>
    </location>
</feature>
<feature type="region of interest" description="Disordered" evidence="2">
    <location>
        <begin position="80"/>
        <end position="99"/>
    </location>
</feature>
<reference evidence="4 5" key="1">
    <citation type="submission" date="2024-01" db="EMBL/GenBank/DDBJ databases">
        <authorList>
            <person name="Allen C."/>
            <person name="Tagirdzhanova G."/>
        </authorList>
    </citation>
    <scope>NUCLEOTIDE SEQUENCE [LARGE SCALE GENOMIC DNA]</scope>
</reference>
<evidence type="ECO:0000256" key="2">
    <source>
        <dbReference type="SAM" id="MobiDB-lite"/>
    </source>
</evidence>
<feature type="compositionally biased region" description="Pro residues" evidence="2">
    <location>
        <begin position="970"/>
        <end position="982"/>
    </location>
</feature>
<feature type="compositionally biased region" description="Basic and acidic residues" evidence="2">
    <location>
        <begin position="25"/>
        <end position="37"/>
    </location>
</feature>
<sequence>MSLLLEQQQPQQQQKQAPLPAPPVTDDKDNKDTKDKQPFLWRMHSQAERKYQLFPKDKQQQPAAGKSLDPEQAFALAMGGNTANNNSNTSTGNNNIATAANGNPLRLRIKEHTLIRRRKVSVPELGPMTTVQEVAMDSPTIPGRPPLHERSISAPGNSWKNQQHHHHHLVECMLPQTMLTSFYDDIPEQSVYVPYDHLSSSPIELPRCNSAQAVLSPSASKAPELSSAANENNNSNAAAAYTPRISLRLPLSPKNLAPLVIPPPHSTHGRYHQSSASLSGALRAPPSSASLSASSSSRFRSGSTPVESALRSARSEESPRTRTPFTPFTPLSAVSNTSTLPTPISATSVTSATSVASVPASTTSTTSTIQPPAEASRGSPKPWADKDKDAENGKPAAAATGANTGRVTPAPVETAEPRSAPPQSTASAAASAASTAASAAASAILKSIPSAAAILGHRRGQSESGSIMERGRPRKRSASREGSASAAINAMVAAGISVSQAQAQPASASTAGAPAATAATVAATTPSSVTASSVTSKTTTATTALKRSASKASKSAERRAFEMLPRGYKATEAPAVLGANETAALATQALQQAARFEVLRKEDVDSLSRELRNLDERTEYLRRTYTSLRAGRRNLHGRICQYLRSPRVAKFSHDSMLRQEEALAELDTSIDDWVTKLEQAENRRTRVRQKLLEHVAAAATLPLTSSLAAAAVAAAGLVPSVVSPTTSSSPGVVGSSESLQMAMGIKPPSPPFASSTAASSQQQSISTPPRSPTKSSFQPAASSILSPVAASSPSPQRPIVAQVPSTILEQPVVEEAMAAFSKSMAAEVQAQAQTQAQAQAPVPSTPTTQTAPSKPNKAVMASPMSPASTFASPNGRRVDVESIRVYAGDDVYALLADVENQITQMGGPAPVGGNGTPATAPVPIGTTAAAQDYFSLPRNEALSQEERRRLHRAHSQELLNGGAGSKRSTPTPPASPARPPPAAATTTSTTADPISRPESPADSVEIFLTSAVFRPERSILAI</sequence>
<feature type="compositionally biased region" description="Low complexity" evidence="2">
    <location>
        <begin position="835"/>
        <end position="853"/>
    </location>
</feature>
<feature type="region of interest" description="Disordered" evidence="2">
    <location>
        <begin position="456"/>
        <end position="483"/>
    </location>
</feature>
<feature type="region of interest" description="Disordered" evidence="2">
    <location>
        <begin position="354"/>
        <end position="428"/>
    </location>
</feature>
<dbReference type="Pfam" id="PF15456">
    <property type="entry name" value="Uds1"/>
    <property type="match status" value="1"/>
</dbReference>
<proteinExistence type="predicted"/>
<feature type="coiled-coil region" evidence="1">
    <location>
        <begin position="663"/>
        <end position="697"/>
    </location>
</feature>
<feature type="compositionally biased region" description="Basic and acidic residues" evidence="2">
    <location>
        <begin position="383"/>
        <end position="392"/>
    </location>
</feature>
<dbReference type="Proteomes" id="UP001642406">
    <property type="component" value="Unassembled WGS sequence"/>
</dbReference>
<feature type="compositionally biased region" description="Low complexity" evidence="2">
    <location>
        <begin position="752"/>
        <end position="768"/>
    </location>
</feature>
<feature type="domain" description="Up-regulated during septation protein 1" evidence="3">
    <location>
        <begin position="584"/>
        <end position="700"/>
    </location>
</feature>
<feature type="compositionally biased region" description="Low complexity" evidence="2">
    <location>
        <begin position="354"/>
        <end position="373"/>
    </location>
</feature>
<feature type="region of interest" description="Disordered" evidence="2">
    <location>
        <begin position="741"/>
        <end position="780"/>
    </location>
</feature>
<keyword evidence="1" id="KW-0175">Coiled coil</keyword>
<protein>
    <recommendedName>
        <fullName evidence="3">Up-regulated during septation protein 1 domain-containing protein</fullName>
    </recommendedName>
</protein>
<keyword evidence="5" id="KW-1185">Reference proteome</keyword>
<evidence type="ECO:0000259" key="3">
    <source>
        <dbReference type="Pfam" id="PF15456"/>
    </source>
</evidence>
<dbReference type="InterPro" id="IPR029191">
    <property type="entry name" value="Uds1"/>
</dbReference>
<organism evidence="4 5">
    <name type="scientific">Sporothrix bragantina</name>
    <dbReference type="NCBI Taxonomy" id="671064"/>
    <lineage>
        <taxon>Eukaryota</taxon>
        <taxon>Fungi</taxon>
        <taxon>Dikarya</taxon>
        <taxon>Ascomycota</taxon>
        <taxon>Pezizomycotina</taxon>
        <taxon>Sordariomycetes</taxon>
        <taxon>Sordariomycetidae</taxon>
        <taxon>Ophiostomatales</taxon>
        <taxon>Ophiostomataceae</taxon>
        <taxon>Sporothrix</taxon>
    </lineage>
</organism>
<feature type="region of interest" description="Disordered" evidence="2">
    <location>
        <begin position="260"/>
        <end position="341"/>
    </location>
</feature>
<feature type="region of interest" description="Disordered" evidence="2">
    <location>
        <begin position="524"/>
        <end position="556"/>
    </location>
</feature>
<gene>
    <name evidence="4" type="ORF">SBRCBS47491_000558</name>
</gene>
<evidence type="ECO:0000313" key="4">
    <source>
        <dbReference type="EMBL" id="CAK7209785.1"/>
    </source>
</evidence>
<feature type="compositionally biased region" description="Low complexity" evidence="2">
    <location>
        <begin position="274"/>
        <end position="312"/>
    </location>
</feature>
<accession>A0ABP0AR73</accession>
<feature type="region of interest" description="Disordered" evidence="2">
    <location>
        <begin position="835"/>
        <end position="873"/>
    </location>
</feature>
<comment type="caution">
    <text evidence="4">The sequence shown here is derived from an EMBL/GenBank/DDBJ whole genome shotgun (WGS) entry which is preliminary data.</text>
</comment>
<dbReference type="EMBL" id="CAWUHC010000003">
    <property type="protein sequence ID" value="CAK7209785.1"/>
    <property type="molecule type" value="Genomic_DNA"/>
</dbReference>
<feature type="compositionally biased region" description="Low complexity" evidence="2">
    <location>
        <begin position="321"/>
        <end position="330"/>
    </location>
</feature>
<evidence type="ECO:0000313" key="5">
    <source>
        <dbReference type="Proteomes" id="UP001642406"/>
    </source>
</evidence>